<evidence type="ECO:0000313" key="2">
    <source>
        <dbReference type="EMBL" id="AFZ69285.1"/>
    </source>
</evidence>
<gene>
    <name evidence="2" type="ordered locus">Deipe_3870</name>
</gene>
<evidence type="ECO:0000313" key="3">
    <source>
        <dbReference type="Proteomes" id="UP000010467"/>
    </source>
</evidence>
<dbReference type="InterPro" id="IPR032710">
    <property type="entry name" value="NTF2-like_dom_sf"/>
</dbReference>
<dbReference type="EMBL" id="CP003383">
    <property type="protein sequence ID" value="AFZ69285.1"/>
    <property type="molecule type" value="Genomic_DNA"/>
</dbReference>
<dbReference type="RefSeq" id="WP_015231187.1">
    <property type="nucleotide sequence ID" value="NC_019789.1"/>
</dbReference>
<feature type="domain" description="SnoaL-like" evidence="1">
    <location>
        <begin position="27"/>
        <end position="106"/>
    </location>
</feature>
<dbReference type="Pfam" id="PF12680">
    <property type="entry name" value="SnoaL_2"/>
    <property type="match status" value="1"/>
</dbReference>
<geneLocation type="plasmid" evidence="2 3">
    <name>pDEIPE01</name>
</geneLocation>
<dbReference type="InterPro" id="IPR037401">
    <property type="entry name" value="SnoaL-like"/>
</dbReference>
<dbReference type="SUPFAM" id="SSF54427">
    <property type="entry name" value="NTF2-like"/>
    <property type="match status" value="1"/>
</dbReference>
<keyword evidence="3" id="KW-1185">Reference proteome</keyword>
<accession>L0A888</accession>
<sequence length="120" mass="13771">MTESTRSAREVLDDHLRESREGTVENDLKRNYSQNLVVLIADGVYHGHDGLRQLAERLFKELPNPRFEYTTVLVEGEMGLLEWKADSEHAFVDDGADSYLIRDGKIHAQTIHYTVKVKSK</sequence>
<protein>
    <submittedName>
        <fullName evidence="2">SnoaL-like polyketide cyclase</fullName>
    </submittedName>
</protein>
<dbReference type="HOGENOM" id="CLU_142681_0_0_0"/>
<organism evidence="2 3">
    <name type="scientific">Deinococcus peraridilitoris (strain DSM 19664 / LMG 22246 / CIP 109416 / KR-200)</name>
    <dbReference type="NCBI Taxonomy" id="937777"/>
    <lineage>
        <taxon>Bacteria</taxon>
        <taxon>Thermotogati</taxon>
        <taxon>Deinococcota</taxon>
        <taxon>Deinococci</taxon>
        <taxon>Deinococcales</taxon>
        <taxon>Deinococcaceae</taxon>
        <taxon>Deinococcus</taxon>
    </lineage>
</organism>
<evidence type="ECO:0000259" key="1">
    <source>
        <dbReference type="Pfam" id="PF12680"/>
    </source>
</evidence>
<reference evidence="3" key="1">
    <citation type="submission" date="2012-03" db="EMBL/GenBank/DDBJ databases">
        <title>Complete sequence of plasmid 1 of Deinococcus peraridilitoris DSM 19664.</title>
        <authorList>
            <person name="Lucas S."/>
            <person name="Copeland A."/>
            <person name="Lapidus A."/>
            <person name="Glavina del Rio T."/>
            <person name="Dalin E."/>
            <person name="Tice H."/>
            <person name="Bruce D."/>
            <person name="Goodwin L."/>
            <person name="Pitluck S."/>
            <person name="Peters L."/>
            <person name="Mikhailova N."/>
            <person name="Lu M."/>
            <person name="Kyrpides N."/>
            <person name="Mavromatis K."/>
            <person name="Ivanova N."/>
            <person name="Brettin T."/>
            <person name="Detter J.C."/>
            <person name="Han C."/>
            <person name="Larimer F."/>
            <person name="Land M."/>
            <person name="Hauser L."/>
            <person name="Markowitz V."/>
            <person name="Cheng J.-F."/>
            <person name="Hugenholtz P."/>
            <person name="Woyke T."/>
            <person name="Wu D."/>
            <person name="Pukall R."/>
            <person name="Steenblock K."/>
            <person name="Brambilla E."/>
            <person name="Klenk H.-P."/>
            <person name="Eisen J.A."/>
        </authorList>
    </citation>
    <scope>NUCLEOTIDE SEQUENCE [LARGE SCALE GENOMIC DNA]</scope>
    <source>
        <strain evidence="3">DSM 19664 / LMG 22246 / CIP 109416 / KR-200</strain>
        <plasmid evidence="3">Plasmid pDEIPE01</plasmid>
    </source>
</reference>
<proteinExistence type="predicted"/>
<keyword evidence="2" id="KW-0614">Plasmid</keyword>
<name>L0A888_DEIPD</name>
<dbReference type="KEGG" id="dpd:Deipe_3870"/>
<dbReference type="Proteomes" id="UP000010467">
    <property type="component" value="Plasmid pDEIPE01"/>
</dbReference>
<dbReference type="AlphaFoldDB" id="L0A888"/>
<dbReference type="Gene3D" id="3.10.450.50">
    <property type="match status" value="1"/>
</dbReference>
<dbReference type="PATRIC" id="fig|937777.3.peg.3882"/>
<dbReference type="OrthoDB" id="7064268at2"/>